<dbReference type="RefSeq" id="WP_015217245.1">
    <property type="nucleotide sequence ID" value="NC_019771.1"/>
</dbReference>
<dbReference type="GO" id="GO:0004674">
    <property type="term" value="F:protein serine/threonine kinase activity"/>
    <property type="evidence" value="ECO:0007669"/>
    <property type="project" value="UniProtKB-KW"/>
</dbReference>
<keyword evidence="9" id="KW-1133">Transmembrane helix</keyword>
<dbReference type="PANTHER" id="PTHR24363:SF0">
    <property type="entry name" value="SERINE_THREONINE KINASE LIKE DOMAIN CONTAINING 1"/>
    <property type="match status" value="1"/>
</dbReference>
<dbReference type="PROSITE" id="PS00108">
    <property type="entry name" value="PROTEIN_KINASE_ST"/>
    <property type="match status" value="1"/>
</dbReference>
<feature type="domain" description="Protein kinase" evidence="10">
    <location>
        <begin position="44"/>
        <end position="309"/>
    </location>
</feature>
<proteinExistence type="predicted"/>
<dbReference type="PANTHER" id="PTHR24363">
    <property type="entry name" value="SERINE/THREONINE PROTEIN KINASE"/>
    <property type="match status" value="1"/>
</dbReference>
<feature type="transmembrane region" description="Helical" evidence="9">
    <location>
        <begin position="353"/>
        <end position="383"/>
    </location>
</feature>
<evidence type="ECO:0000256" key="4">
    <source>
        <dbReference type="ARBA" id="ARBA00022741"/>
    </source>
</evidence>
<feature type="transmembrane region" description="Helical" evidence="9">
    <location>
        <begin position="440"/>
        <end position="458"/>
    </location>
</feature>
<dbReference type="SMART" id="SM00220">
    <property type="entry name" value="S_TKc"/>
    <property type="match status" value="1"/>
</dbReference>
<dbReference type="Proteomes" id="UP000010474">
    <property type="component" value="Chromosome"/>
</dbReference>
<dbReference type="HOGENOM" id="CLU_482193_0_0_3"/>
<evidence type="ECO:0000256" key="7">
    <source>
        <dbReference type="ARBA" id="ARBA00047899"/>
    </source>
</evidence>
<dbReference type="NCBIfam" id="NF045510">
    <property type="entry name" value="4Cys_prefix_kin"/>
    <property type="match status" value="1"/>
</dbReference>
<evidence type="ECO:0000256" key="6">
    <source>
        <dbReference type="ARBA" id="ARBA00022840"/>
    </source>
</evidence>
<sequence>MVLSQINQSAVHCINPNCQRPYPQPWGNKFCNSCGAPLQLLDRYDPINPLGSGGFAQIYTVWDEKTETEKVLKVLVEDSPKALELFIQEAEVLSSFRHPGVPKVDADGYFQINLTSPKPHQLACLVMEKIDGQNLEEIRRNYPQGCPEDLVLNWFAQAVKILQELHKRQIIHRDIKPSNLMLRNPSANALLQVEQLVLIDFGGAKQFSGAILRSHSPSTRLFSSGYSPPEQVIGGNVGPAADFYALGRTMIELLTGKHPQNLEDPITGELRWRNRCNVNPRLADLLDEMVKTDVRSRPAHAAIIQKRLLKIVPAASQPNLFIQLKTTVIQSVTQFTQAVGSTTLFTVQAIFKFLLACLSTIWAMILGGIGASLGTIVGFILAYQSKLGAFVEEFISRQLPALIQNSQPASAKEMIVFAAAGLGTAWGITVSGSFGQKRRFLIAALMALIGNSLGWIAWQFITPHNSAEGLVAWMLVSISILTLGLGLRTHYLAYAFIASFGSANILAALIHLGLPVPAIHFSSNQPGWLELFVPIAFFSFVGILISLCLGLSYYLIVPCLRWLGWR</sequence>
<keyword evidence="5 11" id="KW-0418">Kinase</keyword>
<dbReference type="KEGG" id="acy:Anacy_5306"/>
<keyword evidence="6" id="KW-0067">ATP-binding</keyword>
<evidence type="ECO:0000256" key="2">
    <source>
        <dbReference type="ARBA" id="ARBA00022527"/>
    </source>
</evidence>
<evidence type="ECO:0000259" key="10">
    <source>
        <dbReference type="PROSITE" id="PS50011"/>
    </source>
</evidence>
<evidence type="ECO:0000256" key="5">
    <source>
        <dbReference type="ARBA" id="ARBA00022777"/>
    </source>
</evidence>
<gene>
    <name evidence="11" type="ordered locus">Anacy_5306</name>
</gene>
<dbReference type="InterPro" id="IPR000719">
    <property type="entry name" value="Prot_kinase_dom"/>
</dbReference>
<dbReference type="Gene3D" id="1.10.510.10">
    <property type="entry name" value="Transferase(Phosphotransferase) domain 1"/>
    <property type="match status" value="1"/>
</dbReference>
<keyword evidence="9" id="KW-0472">Membrane</keyword>
<name>K9ZQ00_ANACC</name>
<evidence type="ECO:0000313" key="12">
    <source>
        <dbReference type="Proteomes" id="UP000010474"/>
    </source>
</evidence>
<dbReference type="Pfam" id="PF00069">
    <property type="entry name" value="Pkinase"/>
    <property type="match status" value="1"/>
</dbReference>
<evidence type="ECO:0000256" key="3">
    <source>
        <dbReference type="ARBA" id="ARBA00022679"/>
    </source>
</evidence>
<dbReference type="PROSITE" id="PS50011">
    <property type="entry name" value="PROTEIN_KINASE_DOM"/>
    <property type="match status" value="1"/>
</dbReference>
<comment type="catalytic activity">
    <reaction evidence="7">
        <text>L-threonyl-[protein] + ATP = O-phospho-L-threonyl-[protein] + ADP + H(+)</text>
        <dbReference type="Rhea" id="RHEA:46608"/>
        <dbReference type="Rhea" id="RHEA-COMP:11060"/>
        <dbReference type="Rhea" id="RHEA-COMP:11605"/>
        <dbReference type="ChEBI" id="CHEBI:15378"/>
        <dbReference type="ChEBI" id="CHEBI:30013"/>
        <dbReference type="ChEBI" id="CHEBI:30616"/>
        <dbReference type="ChEBI" id="CHEBI:61977"/>
        <dbReference type="ChEBI" id="CHEBI:456216"/>
        <dbReference type="EC" id="2.7.11.1"/>
    </reaction>
</comment>
<protein>
    <recommendedName>
        <fullName evidence="1">non-specific serine/threonine protein kinase</fullName>
        <ecNumber evidence="1">2.7.11.1</ecNumber>
    </recommendedName>
</protein>
<evidence type="ECO:0000256" key="1">
    <source>
        <dbReference type="ARBA" id="ARBA00012513"/>
    </source>
</evidence>
<dbReference type="GO" id="GO:0005524">
    <property type="term" value="F:ATP binding"/>
    <property type="evidence" value="ECO:0007669"/>
    <property type="project" value="UniProtKB-KW"/>
</dbReference>
<comment type="catalytic activity">
    <reaction evidence="8">
        <text>L-seryl-[protein] + ATP = O-phospho-L-seryl-[protein] + ADP + H(+)</text>
        <dbReference type="Rhea" id="RHEA:17989"/>
        <dbReference type="Rhea" id="RHEA-COMP:9863"/>
        <dbReference type="Rhea" id="RHEA-COMP:11604"/>
        <dbReference type="ChEBI" id="CHEBI:15378"/>
        <dbReference type="ChEBI" id="CHEBI:29999"/>
        <dbReference type="ChEBI" id="CHEBI:30616"/>
        <dbReference type="ChEBI" id="CHEBI:83421"/>
        <dbReference type="ChEBI" id="CHEBI:456216"/>
        <dbReference type="EC" id="2.7.11.1"/>
    </reaction>
</comment>
<dbReference type="InterPro" id="IPR008271">
    <property type="entry name" value="Ser/Thr_kinase_AS"/>
</dbReference>
<dbReference type="InterPro" id="IPR011009">
    <property type="entry name" value="Kinase-like_dom_sf"/>
</dbReference>
<feature type="transmembrane region" description="Helical" evidence="9">
    <location>
        <begin position="531"/>
        <end position="556"/>
    </location>
</feature>
<keyword evidence="4" id="KW-0547">Nucleotide-binding</keyword>
<dbReference type="eggNOG" id="COG0515">
    <property type="taxonomic scope" value="Bacteria"/>
</dbReference>
<dbReference type="CDD" id="cd14014">
    <property type="entry name" value="STKc_PknB_like"/>
    <property type="match status" value="1"/>
</dbReference>
<evidence type="ECO:0000256" key="8">
    <source>
        <dbReference type="ARBA" id="ARBA00048679"/>
    </source>
</evidence>
<keyword evidence="2 11" id="KW-0723">Serine/threonine-protein kinase</keyword>
<dbReference type="EMBL" id="CP003659">
    <property type="protein sequence ID" value="AFZ60632.1"/>
    <property type="molecule type" value="Genomic_DNA"/>
</dbReference>
<dbReference type="SUPFAM" id="SSF56112">
    <property type="entry name" value="Protein kinase-like (PK-like)"/>
    <property type="match status" value="1"/>
</dbReference>
<dbReference type="PATRIC" id="fig|272123.3.peg.5761"/>
<keyword evidence="9" id="KW-0812">Transmembrane</keyword>
<organism evidence="11 12">
    <name type="scientific">Anabaena cylindrica (strain ATCC 27899 / PCC 7122)</name>
    <dbReference type="NCBI Taxonomy" id="272123"/>
    <lineage>
        <taxon>Bacteria</taxon>
        <taxon>Bacillati</taxon>
        <taxon>Cyanobacteriota</taxon>
        <taxon>Cyanophyceae</taxon>
        <taxon>Nostocales</taxon>
        <taxon>Nostocaceae</taxon>
        <taxon>Anabaena</taxon>
    </lineage>
</organism>
<keyword evidence="12" id="KW-1185">Reference proteome</keyword>
<feature type="transmembrane region" description="Helical" evidence="9">
    <location>
        <begin position="470"/>
        <end position="487"/>
    </location>
</feature>
<dbReference type="STRING" id="272123.Anacy_5306"/>
<dbReference type="EC" id="2.7.11.1" evidence="1"/>
<dbReference type="OrthoDB" id="9762169at2"/>
<evidence type="ECO:0000256" key="9">
    <source>
        <dbReference type="SAM" id="Phobius"/>
    </source>
</evidence>
<accession>K9ZQ00</accession>
<keyword evidence="3" id="KW-0808">Transferase</keyword>
<dbReference type="AlphaFoldDB" id="K9ZQ00"/>
<feature type="transmembrane region" description="Helical" evidence="9">
    <location>
        <begin position="494"/>
        <end position="519"/>
    </location>
</feature>
<evidence type="ECO:0000313" key="11">
    <source>
        <dbReference type="EMBL" id="AFZ60632.1"/>
    </source>
</evidence>
<reference evidence="12" key="1">
    <citation type="journal article" date="2013" name="Proc. Natl. Acad. Sci. U.S.A.">
        <title>Improving the coverage of the cyanobacterial phylum using diversity-driven genome sequencing.</title>
        <authorList>
            <person name="Shih P.M."/>
            <person name="Wu D."/>
            <person name="Latifi A."/>
            <person name="Axen S.D."/>
            <person name="Fewer D.P."/>
            <person name="Talla E."/>
            <person name="Calteau A."/>
            <person name="Cai F."/>
            <person name="Tandeau de Marsac N."/>
            <person name="Rippka R."/>
            <person name="Herdman M."/>
            <person name="Sivonen K."/>
            <person name="Coursin T."/>
            <person name="Laurent T."/>
            <person name="Goodwin L."/>
            <person name="Nolan M."/>
            <person name="Davenport K.W."/>
            <person name="Han C.S."/>
            <person name="Rubin E.M."/>
            <person name="Eisen J.A."/>
            <person name="Woyke T."/>
            <person name="Gugger M."/>
            <person name="Kerfeld C.A."/>
        </authorList>
    </citation>
    <scope>NUCLEOTIDE SEQUENCE [LARGE SCALE GENOMIC DNA]</scope>
    <source>
        <strain evidence="12">ATCC 27899 / PCC 7122</strain>
    </source>
</reference>